<comment type="caution">
    <text evidence="16">The sequence shown here is derived from an EMBL/GenBank/DDBJ whole genome shotgun (WGS) entry which is preliminary data.</text>
</comment>
<evidence type="ECO:0000256" key="12">
    <source>
        <dbReference type="ARBA" id="ARBA00031158"/>
    </source>
</evidence>
<evidence type="ECO:0000256" key="1">
    <source>
        <dbReference type="ARBA" id="ARBA00001974"/>
    </source>
</evidence>
<evidence type="ECO:0000256" key="5">
    <source>
        <dbReference type="ARBA" id="ARBA00016406"/>
    </source>
</evidence>
<evidence type="ECO:0000313" key="17">
    <source>
        <dbReference type="Proteomes" id="UP000585638"/>
    </source>
</evidence>
<organism evidence="16 17">
    <name type="scientific">Kutzneria kofuensis</name>
    <dbReference type="NCBI Taxonomy" id="103725"/>
    <lineage>
        <taxon>Bacteria</taxon>
        <taxon>Bacillati</taxon>
        <taxon>Actinomycetota</taxon>
        <taxon>Actinomycetes</taxon>
        <taxon>Pseudonocardiales</taxon>
        <taxon>Pseudonocardiaceae</taxon>
        <taxon>Kutzneria</taxon>
    </lineage>
</organism>
<evidence type="ECO:0000256" key="15">
    <source>
        <dbReference type="ARBA" id="ARBA00048407"/>
    </source>
</evidence>
<accession>A0A7W9KPB9</accession>
<keyword evidence="6" id="KW-0285">Flavoprotein</keyword>
<dbReference type="Proteomes" id="UP000585638">
    <property type="component" value="Unassembled WGS sequence"/>
</dbReference>
<dbReference type="InterPro" id="IPR036188">
    <property type="entry name" value="FAD/NAD-bd_sf"/>
</dbReference>
<dbReference type="Pfam" id="PF13434">
    <property type="entry name" value="Lys_Orn_oxgnase"/>
    <property type="match status" value="1"/>
</dbReference>
<dbReference type="Gene3D" id="3.50.50.60">
    <property type="entry name" value="FAD/NAD(P)-binding domain"/>
    <property type="match status" value="1"/>
</dbReference>
<keyword evidence="8" id="KW-0521">NADP</keyword>
<dbReference type="RefSeq" id="WP_184867936.1">
    <property type="nucleotide sequence ID" value="NZ_BAAAWY010000101.1"/>
</dbReference>
<evidence type="ECO:0000256" key="7">
    <source>
        <dbReference type="ARBA" id="ARBA00022827"/>
    </source>
</evidence>
<dbReference type="AlphaFoldDB" id="A0A7W9KPB9"/>
<dbReference type="PANTHER" id="PTHR42802:SF1">
    <property type="entry name" value="L-ORNITHINE N(5)-MONOOXYGENASE"/>
    <property type="match status" value="1"/>
</dbReference>
<evidence type="ECO:0000256" key="2">
    <source>
        <dbReference type="ARBA" id="ARBA00004924"/>
    </source>
</evidence>
<dbReference type="EMBL" id="JACHIR010000001">
    <property type="protein sequence ID" value="MBB5896252.1"/>
    <property type="molecule type" value="Genomic_DNA"/>
</dbReference>
<evidence type="ECO:0000256" key="13">
    <source>
        <dbReference type="ARBA" id="ARBA00032493"/>
    </source>
</evidence>
<dbReference type="GO" id="GO:0047091">
    <property type="term" value="F:L-lysine 6-monooxygenase (NADPH) activity"/>
    <property type="evidence" value="ECO:0007669"/>
    <property type="project" value="UniProtKB-EC"/>
</dbReference>
<evidence type="ECO:0000256" key="9">
    <source>
        <dbReference type="ARBA" id="ARBA00023002"/>
    </source>
</evidence>
<reference evidence="16 17" key="1">
    <citation type="submission" date="2020-08" db="EMBL/GenBank/DDBJ databases">
        <title>Sequencing the genomes of 1000 actinobacteria strains.</title>
        <authorList>
            <person name="Klenk H.-P."/>
        </authorList>
    </citation>
    <scope>NUCLEOTIDE SEQUENCE [LARGE SCALE GENOMIC DNA]</scope>
    <source>
        <strain evidence="16 17">DSM 43851</strain>
    </source>
</reference>
<evidence type="ECO:0000313" key="16">
    <source>
        <dbReference type="EMBL" id="MBB5896252.1"/>
    </source>
</evidence>
<keyword evidence="17" id="KW-1185">Reference proteome</keyword>
<gene>
    <name evidence="16" type="ORF">BJ998_007448</name>
</gene>
<proteinExistence type="inferred from homology"/>
<keyword evidence="9 16" id="KW-0560">Oxidoreductase</keyword>
<evidence type="ECO:0000256" key="11">
    <source>
        <dbReference type="ARBA" id="ARBA00029939"/>
    </source>
</evidence>
<comment type="cofactor">
    <cofactor evidence="1">
        <name>FAD</name>
        <dbReference type="ChEBI" id="CHEBI:57692"/>
    </cofactor>
</comment>
<comment type="similarity">
    <text evidence="3">Belongs to the lysine N(6)-hydroxylase/L-ornithine N(5)-oxygenase family.</text>
</comment>
<name>A0A7W9KPB9_9PSEU</name>
<protein>
    <recommendedName>
        <fullName evidence="5">L-lysine N6-monooxygenase MbtG</fullName>
        <ecNumber evidence="4">1.14.13.59</ecNumber>
    </recommendedName>
    <alternativeName>
        <fullName evidence="14">Lysine 6-N-hydroxylase</fullName>
    </alternativeName>
    <alternativeName>
        <fullName evidence="13">Lysine N6-hydroxylase</fullName>
    </alternativeName>
    <alternativeName>
        <fullName evidence="11">Lysine-N-oxygenase</fullName>
    </alternativeName>
    <alternativeName>
        <fullName evidence="12">Mycobactin synthase protein G</fullName>
    </alternativeName>
</protein>
<evidence type="ECO:0000256" key="10">
    <source>
        <dbReference type="ARBA" id="ARBA00023033"/>
    </source>
</evidence>
<evidence type="ECO:0000256" key="14">
    <source>
        <dbReference type="ARBA" id="ARBA00032738"/>
    </source>
</evidence>
<keyword evidence="10" id="KW-0503">Monooxygenase</keyword>
<comment type="catalytic activity">
    <reaction evidence="15">
        <text>L-lysine + NADPH + O2 = N(6)-hydroxy-L-lysine + NADP(+) + H2O</text>
        <dbReference type="Rhea" id="RHEA:23228"/>
        <dbReference type="ChEBI" id="CHEBI:15377"/>
        <dbReference type="ChEBI" id="CHEBI:15379"/>
        <dbReference type="ChEBI" id="CHEBI:32551"/>
        <dbReference type="ChEBI" id="CHEBI:57783"/>
        <dbReference type="ChEBI" id="CHEBI:57820"/>
        <dbReference type="ChEBI" id="CHEBI:58349"/>
        <dbReference type="EC" id="1.14.13.59"/>
    </reaction>
</comment>
<evidence type="ECO:0000256" key="3">
    <source>
        <dbReference type="ARBA" id="ARBA00007588"/>
    </source>
</evidence>
<dbReference type="SUPFAM" id="SSF51905">
    <property type="entry name" value="FAD/NAD(P)-binding domain"/>
    <property type="match status" value="2"/>
</dbReference>
<evidence type="ECO:0000256" key="4">
    <source>
        <dbReference type="ARBA" id="ARBA00013076"/>
    </source>
</evidence>
<evidence type="ECO:0000256" key="6">
    <source>
        <dbReference type="ARBA" id="ARBA00022630"/>
    </source>
</evidence>
<dbReference type="PANTHER" id="PTHR42802">
    <property type="entry name" value="MONOOXYGENASE"/>
    <property type="match status" value="1"/>
</dbReference>
<sequence length="437" mass="48960">MADITTDDNGVRYHCVGIGVGPANLSLASLLHSHPKISNLFLERKANFGWHDGQLVAGAALQVPLLKDLVTLSDPTNAFSFLAYLHAQGRIYHFVNSQFDAIPRQEFRNYLEWASRNNKNLAFGETVREVAFDGMFHVRTSRRTVLAENVAVGVGQRPWVPEHGAARLGPTQFHVHDYVDRAADVAGKRVAVVGGGQSGAEAVLDLLSRPGAMPRQVCWVSRRQNYFPIDDSPFTNDYYMPCHSDYFARLDLAARADFNAGQVLTSDGISLSTLRALYQRIYLLRFVAGAEGLAVLRPNREVVGLDGGPGAWRLTLRHNHHPGAPERIGADVVVWATGYRPEPMDFLAPLASRLEREHDEYRIDDSFAVRWDGPIDRNIFMQNSSRRQRGLAERNLSLIAWRSQRIIDRLRGVRTDDQQHSFIDWSVVPDDPMSGAR</sequence>
<evidence type="ECO:0000256" key="8">
    <source>
        <dbReference type="ARBA" id="ARBA00022857"/>
    </source>
</evidence>
<dbReference type="InterPro" id="IPR025700">
    <property type="entry name" value="Lys/Orn_oxygenase"/>
</dbReference>
<keyword evidence="7" id="KW-0274">FAD</keyword>
<dbReference type="EC" id="1.14.13.59" evidence="4"/>
<comment type="pathway">
    <text evidence="2">Siderophore biosynthesis.</text>
</comment>